<dbReference type="PANTHER" id="PTHR33383">
    <property type="entry name" value="MEMBRANE PROTEIN INSERTION EFFICIENCY FACTOR-RELATED"/>
    <property type="match status" value="1"/>
</dbReference>
<comment type="function">
    <text evidence="1">Could be involved in insertion of integral membrane proteins into the membrane.</text>
</comment>
<reference evidence="2 3" key="1">
    <citation type="submission" date="2019-02" db="EMBL/GenBank/DDBJ databases">
        <title>Deep-cultivation of Planctomycetes and their phenomic and genomic characterization uncovers novel biology.</title>
        <authorList>
            <person name="Wiegand S."/>
            <person name="Jogler M."/>
            <person name="Boedeker C."/>
            <person name="Pinto D."/>
            <person name="Vollmers J."/>
            <person name="Rivas-Marin E."/>
            <person name="Kohn T."/>
            <person name="Peeters S.H."/>
            <person name="Heuer A."/>
            <person name="Rast P."/>
            <person name="Oberbeckmann S."/>
            <person name="Bunk B."/>
            <person name="Jeske O."/>
            <person name="Meyerdierks A."/>
            <person name="Storesund J.E."/>
            <person name="Kallscheuer N."/>
            <person name="Luecker S."/>
            <person name="Lage O.M."/>
            <person name="Pohl T."/>
            <person name="Merkel B.J."/>
            <person name="Hornburger P."/>
            <person name="Mueller R.-W."/>
            <person name="Bruemmer F."/>
            <person name="Labrenz M."/>
            <person name="Spormann A.M."/>
            <person name="Op den Camp H."/>
            <person name="Overmann J."/>
            <person name="Amann R."/>
            <person name="Jetten M.S.M."/>
            <person name="Mascher T."/>
            <person name="Medema M.H."/>
            <person name="Devos D.P."/>
            <person name="Kaster A.-K."/>
            <person name="Ovreas L."/>
            <person name="Rohde M."/>
            <person name="Galperin M.Y."/>
            <person name="Jogler C."/>
        </authorList>
    </citation>
    <scope>NUCLEOTIDE SEQUENCE [LARGE SCALE GENOMIC DNA]</scope>
    <source>
        <strain evidence="2 3">K23_9</strain>
    </source>
</reference>
<dbReference type="HAMAP" id="MF_00386">
    <property type="entry name" value="UPF0161_YidD"/>
    <property type="match status" value="1"/>
</dbReference>
<dbReference type="NCBIfam" id="TIGR00278">
    <property type="entry name" value="membrane protein insertion efficiency factor YidD"/>
    <property type="match status" value="1"/>
</dbReference>
<dbReference type="InterPro" id="IPR002696">
    <property type="entry name" value="Membr_insert_effic_factor_YidD"/>
</dbReference>
<accession>A0A517NTY6</accession>
<name>A0A517NTY6_9BACT</name>
<evidence type="ECO:0000256" key="1">
    <source>
        <dbReference type="HAMAP-Rule" id="MF_00386"/>
    </source>
</evidence>
<dbReference type="GO" id="GO:0005886">
    <property type="term" value="C:plasma membrane"/>
    <property type="evidence" value="ECO:0007669"/>
    <property type="project" value="UniProtKB-SubCell"/>
</dbReference>
<dbReference type="EMBL" id="CP036526">
    <property type="protein sequence ID" value="QDT10589.1"/>
    <property type="molecule type" value="Genomic_DNA"/>
</dbReference>
<evidence type="ECO:0000313" key="3">
    <source>
        <dbReference type="Proteomes" id="UP000319817"/>
    </source>
</evidence>
<dbReference type="AlphaFoldDB" id="A0A517NTY6"/>
<keyword evidence="3" id="KW-1185">Reference proteome</keyword>
<organism evidence="2 3">
    <name type="scientific">Stieleria marina</name>
    <dbReference type="NCBI Taxonomy" id="1930275"/>
    <lineage>
        <taxon>Bacteria</taxon>
        <taxon>Pseudomonadati</taxon>
        <taxon>Planctomycetota</taxon>
        <taxon>Planctomycetia</taxon>
        <taxon>Pirellulales</taxon>
        <taxon>Pirellulaceae</taxon>
        <taxon>Stieleria</taxon>
    </lineage>
</organism>
<protein>
    <recommendedName>
        <fullName evidence="1">Putative membrane protein insertion efficiency factor</fullName>
    </recommendedName>
</protein>
<proteinExistence type="inferred from homology"/>
<keyword evidence="1" id="KW-0472">Membrane</keyword>
<sequence length="73" mass="8452">MIRRFLQAILVTMIRFYQMGISPLIGPSCRFTPTCSQYAIEVIRKDGPIKGCWRTVKRILRCHPWNPGGYDPP</sequence>
<dbReference type="SMART" id="SM01234">
    <property type="entry name" value="Haemolytic"/>
    <property type="match status" value="1"/>
</dbReference>
<dbReference type="Pfam" id="PF01809">
    <property type="entry name" value="YidD"/>
    <property type="match status" value="1"/>
</dbReference>
<comment type="subcellular location">
    <subcellularLocation>
        <location evidence="1">Cell membrane</location>
        <topology evidence="1">Peripheral membrane protein</topology>
        <orientation evidence="1">Cytoplasmic side</orientation>
    </subcellularLocation>
</comment>
<dbReference type="PANTHER" id="PTHR33383:SF1">
    <property type="entry name" value="MEMBRANE PROTEIN INSERTION EFFICIENCY FACTOR-RELATED"/>
    <property type="match status" value="1"/>
</dbReference>
<keyword evidence="1" id="KW-1003">Cell membrane</keyword>
<dbReference type="OrthoDB" id="9801753at2"/>
<comment type="similarity">
    <text evidence="1">Belongs to the UPF0161 family.</text>
</comment>
<evidence type="ECO:0000313" key="2">
    <source>
        <dbReference type="EMBL" id="QDT10589.1"/>
    </source>
</evidence>
<dbReference type="Proteomes" id="UP000319817">
    <property type="component" value="Chromosome"/>
</dbReference>
<gene>
    <name evidence="2" type="primary">yidD</name>
    <name evidence="2" type="ORF">K239x_25460</name>
</gene>